<comment type="caution">
    <text evidence="2">The sequence shown here is derived from an EMBL/GenBank/DDBJ whole genome shotgun (WGS) entry which is preliminary data.</text>
</comment>
<proteinExistence type="predicted"/>
<dbReference type="Proteomes" id="UP000325081">
    <property type="component" value="Unassembled WGS sequence"/>
</dbReference>
<reference evidence="3" key="1">
    <citation type="journal article" date="2019" name="Curr. Biol.">
        <title>Genome Sequence of Striga asiatica Provides Insight into the Evolution of Plant Parasitism.</title>
        <authorList>
            <person name="Yoshida S."/>
            <person name="Kim S."/>
            <person name="Wafula E.K."/>
            <person name="Tanskanen J."/>
            <person name="Kim Y.M."/>
            <person name="Honaas L."/>
            <person name="Yang Z."/>
            <person name="Spallek T."/>
            <person name="Conn C.E."/>
            <person name="Ichihashi Y."/>
            <person name="Cheong K."/>
            <person name="Cui S."/>
            <person name="Der J.P."/>
            <person name="Gundlach H."/>
            <person name="Jiao Y."/>
            <person name="Hori C."/>
            <person name="Ishida J.K."/>
            <person name="Kasahara H."/>
            <person name="Kiba T."/>
            <person name="Kim M.S."/>
            <person name="Koo N."/>
            <person name="Laohavisit A."/>
            <person name="Lee Y.H."/>
            <person name="Lumba S."/>
            <person name="McCourt P."/>
            <person name="Mortimer J.C."/>
            <person name="Mutuku J.M."/>
            <person name="Nomura T."/>
            <person name="Sasaki-Sekimoto Y."/>
            <person name="Seto Y."/>
            <person name="Wang Y."/>
            <person name="Wakatake T."/>
            <person name="Sakakibara H."/>
            <person name="Demura T."/>
            <person name="Yamaguchi S."/>
            <person name="Yoneyama K."/>
            <person name="Manabe R.I."/>
            <person name="Nelson D.C."/>
            <person name="Schulman A.H."/>
            <person name="Timko M.P."/>
            <person name="dePamphilis C.W."/>
            <person name="Choi D."/>
            <person name="Shirasu K."/>
        </authorList>
    </citation>
    <scope>NUCLEOTIDE SEQUENCE [LARGE SCALE GENOMIC DNA]</scope>
    <source>
        <strain evidence="3">cv. UVA1</strain>
    </source>
</reference>
<dbReference type="AlphaFoldDB" id="A0A5A7R0Q4"/>
<dbReference type="EMBL" id="BKCP01009626">
    <property type="protein sequence ID" value="GER51260.1"/>
    <property type="molecule type" value="Genomic_DNA"/>
</dbReference>
<evidence type="ECO:0000313" key="3">
    <source>
        <dbReference type="Proteomes" id="UP000325081"/>
    </source>
</evidence>
<organism evidence="2 3">
    <name type="scientific">Striga asiatica</name>
    <name type="common">Asiatic witchweed</name>
    <name type="synonym">Buchnera asiatica</name>
    <dbReference type="NCBI Taxonomy" id="4170"/>
    <lineage>
        <taxon>Eukaryota</taxon>
        <taxon>Viridiplantae</taxon>
        <taxon>Streptophyta</taxon>
        <taxon>Embryophyta</taxon>
        <taxon>Tracheophyta</taxon>
        <taxon>Spermatophyta</taxon>
        <taxon>Magnoliopsida</taxon>
        <taxon>eudicotyledons</taxon>
        <taxon>Gunneridae</taxon>
        <taxon>Pentapetalae</taxon>
        <taxon>asterids</taxon>
        <taxon>lamiids</taxon>
        <taxon>Lamiales</taxon>
        <taxon>Orobanchaceae</taxon>
        <taxon>Buchnereae</taxon>
        <taxon>Striga</taxon>
    </lineage>
</organism>
<accession>A0A5A7R0Q4</accession>
<protein>
    <submittedName>
        <fullName evidence="2">SPT2 chromatin protein</fullName>
    </submittedName>
</protein>
<evidence type="ECO:0000256" key="1">
    <source>
        <dbReference type="SAM" id="MobiDB-lite"/>
    </source>
</evidence>
<name>A0A5A7R0Q4_STRAF</name>
<evidence type="ECO:0000313" key="2">
    <source>
        <dbReference type="EMBL" id="GER51260.1"/>
    </source>
</evidence>
<feature type="compositionally biased region" description="Low complexity" evidence="1">
    <location>
        <begin position="47"/>
        <end position="65"/>
    </location>
</feature>
<gene>
    <name evidence="2" type="ORF">STAS_28619</name>
</gene>
<keyword evidence="3" id="KW-1185">Reference proteome</keyword>
<sequence>MTKNALKTAMALKDGSEIFDPGNQGNKRPKLRKRPGDPLDQQHPSSNQQIPAPAPDQQPSASNQQKPAPTSDQQPSASNQQNPAPNPEQLTRKWTFKDMVNKHRNHVELAPEDKEKDTEDEEDNM</sequence>
<feature type="compositionally biased region" description="Basic and acidic residues" evidence="1">
    <location>
        <begin position="95"/>
        <end position="117"/>
    </location>
</feature>
<feature type="region of interest" description="Disordered" evidence="1">
    <location>
        <begin position="1"/>
        <end position="125"/>
    </location>
</feature>
<feature type="compositionally biased region" description="Polar residues" evidence="1">
    <location>
        <begin position="66"/>
        <end position="83"/>
    </location>
</feature>